<dbReference type="Gene3D" id="2.40.10.10">
    <property type="entry name" value="Trypsin-like serine proteases"/>
    <property type="match status" value="3"/>
</dbReference>
<keyword evidence="1" id="KW-1015">Disulfide bond</keyword>
<dbReference type="Proteomes" id="UP000824782">
    <property type="component" value="Unassembled WGS sequence"/>
</dbReference>
<keyword evidence="4" id="KW-1185">Reference proteome</keyword>
<comment type="caution">
    <text evidence="3">The sequence shown here is derived from an EMBL/GenBank/DDBJ whole genome shotgun (WGS) entry which is preliminary data.</text>
</comment>
<dbReference type="PANTHER" id="PTHR24253">
    <property type="entry name" value="TRANSMEMBRANE PROTEASE SERINE"/>
    <property type="match status" value="1"/>
</dbReference>
<dbReference type="EMBL" id="WNYA01006207">
    <property type="protein sequence ID" value="KAG8541924.1"/>
    <property type="molecule type" value="Genomic_DNA"/>
</dbReference>
<evidence type="ECO:0000313" key="4">
    <source>
        <dbReference type="Proteomes" id="UP000824782"/>
    </source>
</evidence>
<sequence length="571" mass="62663">MCRFPAQVPGVHLLLPGASCGFLDIDTSGSVSPGPWPWQVDLWKDDRRACGGALISANWVITAAQCFIGPDSSDSPSDWSVTTASGTQAMRQFAVQKISIHGSFITPEQGNNVALVRLLTPAPLGPYTEPICLPQSSHKIPYNSSCWFSGNNDDPSDSQMKPSRGVKMDLVGPNECNCIYSHPNSQHSNVSILPGMICATRPEAMGDLCLRDFGGPLACKENRTWFLIGVQSFGGGCDTLLPEVFTDLAQYEKWISRETRDAAFRSQLDTQPTALDTDRCSFTSPRACGRSVTSPGPGADDVTDKTWPWQVSLQLYGSHVCSGVLIAETWFLIAAHCIPRYTTISDYTVSLSRQLQNRPNPREVTRKIKRVVVNPGYTSKNGKDDLALVEMFYGITFSDYILPICLPRDPALSPPTRCWVSGWGQLYPSDSSSSSSPRLRDLEVSLLDAKNCGAQGNSTENRGQLCAGAKQDNTFSCLVCTEKLREMMGMGMHKKIKLEANRPSNSLPTDGFQRSPRVPTQARWSLVLIWYDQSKLSTQNEFMSRKLYPSGTQSVLDLRSGSHQGPPLLGQ</sequence>
<dbReference type="SMART" id="SM00020">
    <property type="entry name" value="Tryp_SPc"/>
    <property type="match status" value="2"/>
</dbReference>
<dbReference type="GO" id="GO:0006508">
    <property type="term" value="P:proteolysis"/>
    <property type="evidence" value="ECO:0007669"/>
    <property type="project" value="InterPro"/>
</dbReference>
<proteinExistence type="predicted"/>
<dbReference type="AlphaFoldDB" id="A0AAV6YX97"/>
<dbReference type="PROSITE" id="PS50240">
    <property type="entry name" value="TRYPSIN_DOM"/>
    <property type="match status" value="2"/>
</dbReference>
<dbReference type="FunFam" id="2.40.10.10:FF:000184">
    <property type="entry name" value="Prostasin"/>
    <property type="match status" value="1"/>
</dbReference>
<feature type="domain" description="Peptidase S1" evidence="2">
    <location>
        <begin position="14"/>
        <end position="260"/>
    </location>
</feature>
<organism evidence="3 4">
    <name type="scientific">Engystomops pustulosus</name>
    <name type="common">Tungara frog</name>
    <name type="synonym">Physalaemus pustulosus</name>
    <dbReference type="NCBI Taxonomy" id="76066"/>
    <lineage>
        <taxon>Eukaryota</taxon>
        <taxon>Metazoa</taxon>
        <taxon>Chordata</taxon>
        <taxon>Craniata</taxon>
        <taxon>Vertebrata</taxon>
        <taxon>Euteleostomi</taxon>
        <taxon>Amphibia</taxon>
        <taxon>Batrachia</taxon>
        <taxon>Anura</taxon>
        <taxon>Neobatrachia</taxon>
        <taxon>Hyloidea</taxon>
        <taxon>Leptodactylidae</taxon>
        <taxon>Leiuperinae</taxon>
        <taxon>Engystomops</taxon>
    </lineage>
</organism>
<dbReference type="CDD" id="cd00190">
    <property type="entry name" value="Tryp_SPc"/>
    <property type="match status" value="2"/>
</dbReference>
<accession>A0AAV6YX97</accession>
<evidence type="ECO:0000259" key="2">
    <source>
        <dbReference type="PROSITE" id="PS50240"/>
    </source>
</evidence>
<dbReference type="PRINTS" id="PR00722">
    <property type="entry name" value="CHYMOTRYPSIN"/>
</dbReference>
<evidence type="ECO:0000256" key="1">
    <source>
        <dbReference type="ARBA" id="ARBA00023157"/>
    </source>
</evidence>
<dbReference type="SUPFAM" id="SSF50494">
    <property type="entry name" value="Trypsin-like serine proteases"/>
    <property type="match status" value="2"/>
</dbReference>
<dbReference type="InterPro" id="IPR001314">
    <property type="entry name" value="Peptidase_S1A"/>
</dbReference>
<feature type="domain" description="Peptidase S1" evidence="2">
    <location>
        <begin position="293"/>
        <end position="536"/>
    </location>
</feature>
<gene>
    <name evidence="3" type="ORF">GDO81_027939</name>
</gene>
<name>A0AAV6YX97_ENGPU</name>
<reference evidence="3" key="1">
    <citation type="thesis" date="2020" institute="ProQuest LLC" country="789 East Eisenhower Parkway, Ann Arbor, MI, USA">
        <title>Comparative Genomics and Chromosome Evolution.</title>
        <authorList>
            <person name="Mudd A.B."/>
        </authorList>
    </citation>
    <scope>NUCLEOTIDE SEQUENCE</scope>
    <source>
        <strain evidence="3">237g6f4</strain>
        <tissue evidence="3">Blood</tissue>
    </source>
</reference>
<protein>
    <recommendedName>
        <fullName evidence="2">Peptidase S1 domain-containing protein</fullName>
    </recommendedName>
</protein>
<dbReference type="Pfam" id="PF00089">
    <property type="entry name" value="Trypsin"/>
    <property type="match status" value="2"/>
</dbReference>
<evidence type="ECO:0000313" key="3">
    <source>
        <dbReference type="EMBL" id="KAG8541924.1"/>
    </source>
</evidence>
<dbReference type="GO" id="GO:0004252">
    <property type="term" value="F:serine-type endopeptidase activity"/>
    <property type="evidence" value="ECO:0007669"/>
    <property type="project" value="InterPro"/>
</dbReference>
<dbReference type="InterPro" id="IPR001254">
    <property type="entry name" value="Trypsin_dom"/>
</dbReference>
<dbReference type="InterPro" id="IPR009003">
    <property type="entry name" value="Peptidase_S1_PA"/>
</dbReference>
<dbReference type="InterPro" id="IPR043504">
    <property type="entry name" value="Peptidase_S1_PA_chymotrypsin"/>
</dbReference>
<dbReference type="PANTHER" id="PTHR24253:SF100">
    <property type="entry name" value="POLYSERASE-2"/>
    <property type="match status" value="1"/>
</dbReference>